<proteinExistence type="predicted"/>
<keyword evidence="3" id="KW-1185">Reference proteome</keyword>
<dbReference type="AlphaFoldDB" id="U6K1X1"/>
<feature type="region of interest" description="Disordered" evidence="1">
    <location>
        <begin position="1"/>
        <end position="84"/>
    </location>
</feature>
<feature type="compositionally biased region" description="Basic and acidic residues" evidence="1">
    <location>
        <begin position="1"/>
        <end position="16"/>
    </location>
</feature>
<reference evidence="2" key="2">
    <citation type="submission" date="2013-10" db="EMBL/GenBank/DDBJ databases">
        <authorList>
            <person name="Aslett M."/>
        </authorList>
    </citation>
    <scope>NUCLEOTIDE SEQUENCE [LARGE SCALE GENOMIC DNA]</scope>
    <source>
        <strain evidence="2">Houghton</strain>
    </source>
</reference>
<accession>U6K1X1</accession>
<gene>
    <name evidence="2" type="ORF">EMH_0057070</name>
</gene>
<feature type="compositionally biased region" description="Polar residues" evidence="1">
    <location>
        <begin position="17"/>
        <end position="32"/>
    </location>
</feature>
<evidence type="ECO:0000313" key="3">
    <source>
        <dbReference type="Proteomes" id="UP000030744"/>
    </source>
</evidence>
<dbReference type="VEuPathDB" id="ToxoDB:EMH_0057070"/>
<feature type="compositionally biased region" description="Low complexity" evidence="1">
    <location>
        <begin position="63"/>
        <end position="82"/>
    </location>
</feature>
<sequence>MDRKRSASYALDEKPTESITDTSPATAQTHMPNASGDGATPEDVVRETQASDLSRRSSDHLPQSQQQQSGAAAAPDAAQMQTAKRETLAQSLLLLLTLLPMINNN</sequence>
<reference evidence="2" key="1">
    <citation type="submission" date="2013-10" db="EMBL/GenBank/DDBJ databases">
        <title>Genomic analysis of the causative agents of coccidiosis in chickens.</title>
        <authorList>
            <person name="Reid A.J."/>
            <person name="Blake D."/>
            <person name="Billington K."/>
            <person name="Browne H."/>
            <person name="Dunn M."/>
            <person name="Hung S."/>
            <person name="Kawahara F."/>
            <person name="Miranda-Saavedra D."/>
            <person name="Mourier T."/>
            <person name="Nagra H."/>
            <person name="Otto T.D."/>
            <person name="Rawlings N."/>
            <person name="Sanchez A."/>
            <person name="Sanders M."/>
            <person name="Subramaniam C."/>
            <person name="Tay Y."/>
            <person name="Dear P."/>
            <person name="Doerig C."/>
            <person name="Gruber A."/>
            <person name="Parkinson J."/>
            <person name="Shirley M."/>
            <person name="Wan K.L."/>
            <person name="Berriman M."/>
            <person name="Tomley F."/>
            <person name="Pain A."/>
        </authorList>
    </citation>
    <scope>NUCLEOTIDE SEQUENCE [LARGE SCALE GENOMIC DNA]</scope>
    <source>
        <strain evidence="2">Houghton</strain>
    </source>
</reference>
<dbReference type="Proteomes" id="UP000030744">
    <property type="component" value="Unassembled WGS sequence"/>
</dbReference>
<name>U6K1X1_9EIME</name>
<protein>
    <submittedName>
        <fullName evidence="2">Uncharacterized protein</fullName>
    </submittedName>
</protein>
<evidence type="ECO:0000313" key="2">
    <source>
        <dbReference type="EMBL" id="CDJ30312.1"/>
    </source>
</evidence>
<organism evidence="2 3">
    <name type="scientific">Eimeria mitis</name>
    <dbReference type="NCBI Taxonomy" id="44415"/>
    <lineage>
        <taxon>Eukaryota</taxon>
        <taxon>Sar</taxon>
        <taxon>Alveolata</taxon>
        <taxon>Apicomplexa</taxon>
        <taxon>Conoidasida</taxon>
        <taxon>Coccidia</taxon>
        <taxon>Eucoccidiorida</taxon>
        <taxon>Eimeriorina</taxon>
        <taxon>Eimeriidae</taxon>
        <taxon>Eimeria</taxon>
    </lineage>
</organism>
<evidence type="ECO:0000256" key="1">
    <source>
        <dbReference type="SAM" id="MobiDB-lite"/>
    </source>
</evidence>
<dbReference type="RefSeq" id="XP_013352879.1">
    <property type="nucleotide sequence ID" value="XM_013497425.1"/>
</dbReference>
<dbReference type="EMBL" id="HG682432">
    <property type="protein sequence ID" value="CDJ30312.1"/>
    <property type="molecule type" value="Genomic_DNA"/>
</dbReference>
<dbReference type="GeneID" id="25380349"/>